<dbReference type="InterPro" id="IPR035418">
    <property type="entry name" value="AraC-bd_2"/>
</dbReference>
<feature type="domain" description="Transcription regulator HTH AraC- type ligand binding" evidence="2">
    <location>
        <begin position="63"/>
        <end position="105"/>
    </location>
</feature>
<organism evidence="3 4">
    <name type="scientific">Streptomyces kunmingensis</name>
    <dbReference type="NCBI Taxonomy" id="68225"/>
    <lineage>
        <taxon>Bacteria</taxon>
        <taxon>Bacillati</taxon>
        <taxon>Actinomycetota</taxon>
        <taxon>Actinomycetes</taxon>
        <taxon>Kitasatosporales</taxon>
        <taxon>Streptomycetaceae</taxon>
        <taxon>Streptomyces</taxon>
    </lineage>
</organism>
<proteinExistence type="predicted"/>
<comment type="caution">
    <text evidence="3">The sequence shown here is derived from an EMBL/GenBank/DDBJ whole genome shotgun (WGS) entry which is preliminary data.</text>
</comment>
<evidence type="ECO:0000313" key="3">
    <source>
        <dbReference type="EMBL" id="MEB3964274.1"/>
    </source>
</evidence>
<evidence type="ECO:0000313" key="4">
    <source>
        <dbReference type="Proteomes" id="UP001352223"/>
    </source>
</evidence>
<reference evidence="3 4" key="1">
    <citation type="submission" date="2022-10" db="EMBL/GenBank/DDBJ databases">
        <authorList>
            <person name="Xie J."/>
            <person name="Shen N."/>
        </authorList>
    </citation>
    <scope>NUCLEOTIDE SEQUENCE [LARGE SCALE GENOMIC DNA]</scope>
    <source>
        <strain evidence="3 4">DSM 41681</strain>
    </source>
</reference>
<dbReference type="Pfam" id="PF14525">
    <property type="entry name" value="AraC_binding_2"/>
    <property type="match status" value="1"/>
</dbReference>
<feature type="region of interest" description="Disordered" evidence="1">
    <location>
        <begin position="138"/>
        <end position="171"/>
    </location>
</feature>
<accession>A0ABU6CHT3</accession>
<feature type="compositionally biased region" description="Basic residues" evidence="1">
    <location>
        <begin position="143"/>
        <end position="157"/>
    </location>
</feature>
<dbReference type="EMBL" id="JAOZYB010000308">
    <property type="protein sequence ID" value="MEB3964274.1"/>
    <property type="molecule type" value="Genomic_DNA"/>
</dbReference>
<protein>
    <recommendedName>
        <fullName evidence="2">Transcription regulator HTH AraC- type ligand binding domain-containing protein</fullName>
    </recommendedName>
</protein>
<evidence type="ECO:0000259" key="2">
    <source>
        <dbReference type="Pfam" id="PF14525"/>
    </source>
</evidence>
<sequence length="195" mass="21509">MPRARSLAPRSYRHGTGRKWSGTRRGTPCWRSTSTTAPGLGHLRPHRARCRRASQVLFGAGLRRECVLKPGELAVYESISPYTLLFDEGVDQCFLRFPRAILALPDALLWDTSTVTLGSDNPLVSRVHLLLPTARQRPIAARSARRQRRATQRRTSARRPDDPARRLQPAHGAVEGDAQLAGHAIHSAASGRSGL</sequence>
<feature type="region of interest" description="Disordered" evidence="1">
    <location>
        <begin position="1"/>
        <end position="28"/>
    </location>
</feature>
<gene>
    <name evidence="3" type="ORF">OKJ48_29125</name>
</gene>
<evidence type="ECO:0000256" key="1">
    <source>
        <dbReference type="SAM" id="MobiDB-lite"/>
    </source>
</evidence>
<keyword evidence="4" id="KW-1185">Reference proteome</keyword>
<name>A0ABU6CHT3_9ACTN</name>
<dbReference type="Proteomes" id="UP001352223">
    <property type="component" value="Unassembled WGS sequence"/>
</dbReference>